<evidence type="ECO:0008006" key="3">
    <source>
        <dbReference type="Google" id="ProtNLM"/>
    </source>
</evidence>
<evidence type="ECO:0000313" key="2">
    <source>
        <dbReference type="Proteomes" id="UP000249115"/>
    </source>
</evidence>
<name>A0A2W7RJ12_9BACT</name>
<reference evidence="1 2" key="1">
    <citation type="submission" date="2018-06" db="EMBL/GenBank/DDBJ databases">
        <title>Genomic Encyclopedia of Archaeal and Bacterial Type Strains, Phase II (KMG-II): from individual species to whole genera.</title>
        <authorList>
            <person name="Goeker M."/>
        </authorList>
    </citation>
    <scope>NUCLEOTIDE SEQUENCE [LARGE SCALE GENOMIC DNA]</scope>
    <source>
        <strain evidence="1 2">DSM 22686</strain>
    </source>
</reference>
<dbReference type="InterPro" id="IPR017853">
    <property type="entry name" value="GH"/>
</dbReference>
<comment type="caution">
    <text evidence="1">The sequence shown here is derived from an EMBL/GenBank/DDBJ whole genome shotgun (WGS) entry which is preliminary data.</text>
</comment>
<dbReference type="AlphaFoldDB" id="A0A2W7RJ12"/>
<proteinExistence type="predicted"/>
<accession>A0A2W7RJ12</accession>
<dbReference type="Proteomes" id="UP000249115">
    <property type="component" value="Unassembled WGS sequence"/>
</dbReference>
<dbReference type="Gene3D" id="3.20.20.80">
    <property type="entry name" value="Glycosidases"/>
    <property type="match status" value="1"/>
</dbReference>
<evidence type="ECO:0000313" key="1">
    <source>
        <dbReference type="EMBL" id="PZX50725.1"/>
    </source>
</evidence>
<dbReference type="EMBL" id="QKZU01000021">
    <property type="protein sequence ID" value="PZX50725.1"/>
    <property type="molecule type" value="Genomic_DNA"/>
</dbReference>
<dbReference type="SUPFAM" id="SSF51445">
    <property type="entry name" value="(Trans)glycosidases"/>
    <property type="match status" value="1"/>
</dbReference>
<gene>
    <name evidence="1" type="ORF">LV84_03917</name>
</gene>
<organism evidence="1 2">
    <name type="scientific">Algoriphagus ratkowskyi</name>
    <dbReference type="NCBI Taxonomy" id="57028"/>
    <lineage>
        <taxon>Bacteria</taxon>
        <taxon>Pseudomonadati</taxon>
        <taxon>Bacteroidota</taxon>
        <taxon>Cytophagia</taxon>
        <taxon>Cytophagales</taxon>
        <taxon>Cyclobacteriaceae</taxon>
        <taxon>Algoriphagus</taxon>
    </lineage>
</organism>
<protein>
    <recommendedName>
        <fullName evidence="3">Cellulase (Glycosyl hydrolase family 5)</fullName>
    </recommendedName>
</protein>
<sequence length="322" mass="36873">MTYSDRNWNGHAIAGLLMNSRMVQGVFDDLNPETVKNWIYADTKKWDADRNTDEFVTNMSVWKSYGLLSFTLNLQGGSPYGYSQSQPWINSAYTESGELRPAYFKRLERILDKADELGMAPMLGLFYFGQDENLADEKAVINAVSNVIDWLHSKDYKNVLIEVNNECDIRYDHAILQPERVHELIELVKSKEKNGYRFLVSTSYSGGAVPKENVVKASDFILLHGNGVKEPNKIIEQVAATRLVNGFANQPIVYNEDDHFNFDQDLNNFTAAVSTYASWGYFDYRMKDEGFEEGYQSVPVDWGINSERKKGFFELMKEITGY</sequence>